<organism evidence="2 3">
    <name type="scientific">Gossypium arboreum</name>
    <name type="common">Tree cotton</name>
    <name type="synonym">Gossypium nanking</name>
    <dbReference type="NCBI Taxonomy" id="29729"/>
    <lineage>
        <taxon>Eukaryota</taxon>
        <taxon>Viridiplantae</taxon>
        <taxon>Streptophyta</taxon>
        <taxon>Embryophyta</taxon>
        <taxon>Tracheophyta</taxon>
        <taxon>Spermatophyta</taxon>
        <taxon>Magnoliopsida</taxon>
        <taxon>eudicotyledons</taxon>
        <taxon>Gunneridae</taxon>
        <taxon>Pentapetalae</taxon>
        <taxon>rosids</taxon>
        <taxon>malvids</taxon>
        <taxon>Malvales</taxon>
        <taxon>Malvaceae</taxon>
        <taxon>Malvoideae</taxon>
        <taxon>Gossypium</taxon>
    </lineage>
</organism>
<dbReference type="EMBL" id="JARKNE010000003">
    <property type="protein sequence ID" value="KAK5839052.1"/>
    <property type="molecule type" value="Genomic_DNA"/>
</dbReference>
<keyword evidence="1" id="KW-1133">Transmembrane helix</keyword>
<protein>
    <submittedName>
        <fullName evidence="2">Uncharacterized protein</fullName>
    </submittedName>
</protein>
<evidence type="ECO:0000313" key="3">
    <source>
        <dbReference type="Proteomes" id="UP001358586"/>
    </source>
</evidence>
<reference evidence="2 3" key="1">
    <citation type="submission" date="2023-03" db="EMBL/GenBank/DDBJ databases">
        <title>WGS of Gossypium arboreum.</title>
        <authorList>
            <person name="Yu D."/>
        </authorList>
    </citation>
    <scope>NUCLEOTIDE SEQUENCE [LARGE SCALE GENOMIC DNA]</scope>
    <source>
        <tissue evidence="2">Leaf</tissue>
    </source>
</reference>
<dbReference type="PANTHER" id="PTHR33116">
    <property type="entry name" value="REVERSE TRANSCRIPTASE ZINC-BINDING DOMAIN-CONTAINING PROTEIN-RELATED-RELATED"/>
    <property type="match status" value="1"/>
</dbReference>
<gene>
    <name evidence="2" type="ORF">PVK06_007809</name>
</gene>
<evidence type="ECO:0000256" key="1">
    <source>
        <dbReference type="SAM" id="Phobius"/>
    </source>
</evidence>
<dbReference type="Proteomes" id="UP001358586">
    <property type="component" value="Chromosome 3"/>
</dbReference>
<accession>A0ABR0QIC6</accession>
<proteinExistence type="predicted"/>
<sequence length="180" mass="20727">MGPGDLGFYKGDYALGQSNDHEGMERLGHLIDQTIDNNDWEPLFLSQRGPSVSHLFFSDYLILFFRVDSQGKYLGMPVFHRRVSTNTFQFVVDKVRAKLNGWDARRLSLAKRIILAKSVLFAIPIYFMNIAHIFISVCKEIEKIARNFIWESSVSERKLALVILWDCCLPIKKRGLSILD</sequence>
<name>A0ABR0QIC6_GOSAR</name>
<keyword evidence="3" id="KW-1185">Reference proteome</keyword>
<comment type="caution">
    <text evidence="2">The sequence shown here is derived from an EMBL/GenBank/DDBJ whole genome shotgun (WGS) entry which is preliminary data.</text>
</comment>
<feature type="transmembrane region" description="Helical" evidence="1">
    <location>
        <begin position="114"/>
        <end position="135"/>
    </location>
</feature>
<evidence type="ECO:0000313" key="2">
    <source>
        <dbReference type="EMBL" id="KAK5839052.1"/>
    </source>
</evidence>
<keyword evidence="1" id="KW-0472">Membrane</keyword>
<keyword evidence="1" id="KW-0812">Transmembrane</keyword>
<dbReference type="PANTHER" id="PTHR33116:SF75">
    <property type="entry name" value="RIBONUCLEASE H PROTEIN"/>
    <property type="match status" value="1"/>
</dbReference>